<organism evidence="2 3">
    <name type="scientific">Ditylenchus dipsaci</name>
    <dbReference type="NCBI Taxonomy" id="166011"/>
    <lineage>
        <taxon>Eukaryota</taxon>
        <taxon>Metazoa</taxon>
        <taxon>Ecdysozoa</taxon>
        <taxon>Nematoda</taxon>
        <taxon>Chromadorea</taxon>
        <taxon>Rhabditida</taxon>
        <taxon>Tylenchina</taxon>
        <taxon>Tylenchomorpha</taxon>
        <taxon>Sphaerularioidea</taxon>
        <taxon>Anguinidae</taxon>
        <taxon>Anguininae</taxon>
        <taxon>Ditylenchus</taxon>
    </lineage>
</organism>
<feature type="transmembrane region" description="Helical" evidence="1">
    <location>
        <begin position="20"/>
        <end position="48"/>
    </location>
</feature>
<accession>A0A915DU05</accession>
<reference evidence="3" key="1">
    <citation type="submission" date="2022-11" db="UniProtKB">
        <authorList>
            <consortium name="WormBaseParasite"/>
        </authorList>
    </citation>
    <scope>IDENTIFICATION</scope>
</reference>
<dbReference type="AlphaFoldDB" id="A0A915DU05"/>
<name>A0A915DU05_9BILA</name>
<keyword evidence="1" id="KW-1133">Transmembrane helix</keyword>
<keyword evidence="1" id="KW-0812">Transmembrane</keyword>
<protein>
    <submittedName>
        <fullName evidence="3">Uncharacterized protein</fullName>
    </submittedName>
</protein>
<evidence type="ECO:0000313" key="3">
    <source>
        <dbReference type="WBParaSite" id="jg23489"/>
    </source>
</evidence>
<dbReference type="Proteomes" id="UP000887574">
    <property type="component" value="Unplaced"/>
</dbReference>
<feature type="transmembrane region" description="Helical" evidence="1">
    <location>
        <begin position="54"/>
        <end position="80"/>
    </location>
</feature>
<evidence type="ECO:0000256" key="1">
    <source>
        <dbReference type="SAM" id="Phobius"/>
    </source>
</evidence>
<keyword evidence="2" id="KW-1185">Reference proteome</keyword>
<sequence>MYQVVQTSADERLNLLINVLFLFSAPLIAGFVIYFILSSMLIFCTALFAQFMAIIIGIFFLVPTLIFSTFLGLITTGIIISAKARWFTPEENINNNISFETLICYGV</sequence>
<keyword evidence="1" id="KW-0472">Membrane</keyword>
<dbReference type="WBParaSite" id="jg23489">
    <property type="protein sequence ID" value="jg23489"/>
    <property type="gene ID" value="jg23489"/>
</dbReference>
<proteinExistence type="predicted"/>
<evidence type="ECO:0000313" key="2">
    <source>
        <dbReference type="Proteomes" id="UP000887574"/>
    </source>
</evidence>